<evidence type="ECO:0008006" key="4">
    <source>
        <dbReference type="Google" id="ProtNLM"/>
    </source>
</evidence>
<dbReference type="Proteomes" id="UP000318050">
    <property type="component" value="Unassembled WGS sequence"/>
</dbReference>
<name>A0A560HQT7_9PROT</name>
<feature type="chain" id="PRO_5021744238" description="Avidin family protein" evidence="1">
    <location>
        <begin position="31"/>
        <end position="132"/>
    </location>
</feature>
<comment type="caution">
    <text evidence="2">The sequence shown here is derived from an EMBL/GenBank/DDBJ whole genome shotgun (WGS) entry which is preliminary data.</text>
</comment>
<proteinExistence type="predicted"/>
<dbReference type="AlphaFoldDB" id="A0A560HQT7"/>
<evidence type="ECO:0000256" key="1">
    <source>
        <dbReference type="SAM" id="SignalP"/>
    </source>
</evidence>
<protein>
    <recommendedName>
        <fullName evidence="4">Avidin family protein</fullName>
    </recommendedName>
</protein>
<reference evidence="2 3" key="1">
    <citation type="submission" date="2019-06" db="EMBL/GenBank/DDBJ databases">
        <title>Genomic Encyclopedia of Type Strains, Phase IV (KMG-V): Genome sequencing to study the core and pangenomes of soil and plant-associated prokaryotes.</title>
        <authorList>
            <person name="Whitman W."/>
        </authorList>
    </citation>
    <scope>NUCLEOTIDE SEQUENCE [LARGE SCALE GENOMIC DNA]</scope>
    <source>
        <strain evidence="2 3">BR 11140</strain>
    </source>
</reference>
<keyword evidence="1" id="KW-0732">Signal</keyword>
<organism evidence="2 3">
    <name type="scientific">Nitrospirillum amazonense</name>
    <dbReference type="NCBI Taxonomy" id="28077"/>
    <lineage>
        <taxon>Bacteria</taxon>
        <taxon>Pseudomonadati</taxon>
        <taxon>Pseudomonadota</taxon>
        <taxon>Alphaproteobacteria</taxon>
        <taxon>Rhodospirillales</taxon>
        <taxon>Azospirillaceae</taxon>
        <taxon>Nitrospirillum</taxon>
    </lineage>
</organism>
<feature type="signal peptide" evidence="1">
    <location>
        <begin position="1"/>
        <end position="30"/>
    </location>
</feature>
<evidence type="ECO:0000313" key="3">
    <source>
        <dbReference type="Proteomes" id="UP000318050"/>
    </source>
</evidence>
<evidence type="ECO:0000313" key="2">
    <source>
        <dbReference type="EMBL" id="TWB48946.1"/>
    </source>
</evidence>
<gene>
    <name evidence="2" type="ORF">FBZ92_12748</name>
</gene>
<sequence>MGIFAKVGKIALSVLPAALAVMVGTSPAKAVEGSAVMTIQNIMTGFTSTGGDQLWIRVSGQPTGVPAACVWGPYSYFYVQNGGDVDPQKALAIFLTSKSTNQPVEVGFDTSGAVSNFGGYGQTSCAIRKILW</sequence>
<dbReference type="EMBL" id="VITT01000027">
    <property type="protein sequence ID" value="TWB48946.1"/>
    <property type="molecule type" value="Genomic_DNA"/>
</dbReference>
<accession>A0A560HQT7</accession>